<organism evidence="2">
    <name type="scientific">marine metagenome</name>
    <dbReference type="NCBI Taxonomy" id="408172"/>
    <lineage>
        <taxon>unclassified sequences</taxon>
        <taxon>metagenomes</taxon>
        <taxon>ecological metagenomes</taxon>
    </lineage>
</organism>
<dbReference type="EMBL" id="UINC01000408">
    <property type="protein sequence ID" value="SUZ54796.1"/>
    <property type="molecule type" value="Genomic_DNA"/>
</dbReference>
<accession>A0A381NJK7</accession>
<reference evidence="2" key="1">
    <citation type="submission" date="2018-05" db="EMBL/GenBank/DDBJ databases">
        <authorList>
            <person name="Lanie J.A."/>
            <person name="Ng W.-L."/>
            <person name="Kazmierczak K.M."/>
            <person name="Andrzejewski T.M."/>
            <person name="Davidsen T.M."/>
            <person name="Wayne K.J."/>
            <person name="Tettelin H."/>
            <person name="Glass J.I."/>
            <person name="Rusch D."/>
            <person name="Podicherti R."/>
            <person name="Tsui H.-C.T."/>
            <person name="Winkler M.E."/>
        </authorList>
    </citation>
    <scope>NUCLEOTIDE SEQUENCE</scope>
</reference>
<sequence length="181" mass="19282">MATKIWTLVGIALLISTAVVSPLQTRQVSANGATRLIVNDEHVGPYLFRVGILPGNPKVGNLHLSVLIQAAEGDDIIENGQMIIQATGPEPGIIAGPVLAKNALLNPQVFDADINLTALGNWTITLETVSELGEATLEVPLQVTEAEGFNLLIVVVIVAVALAIAALRWSQMNERKRPIKQ</sequence>
<evidence type="ECO:0008006" key="3">
    <source>
        <dbReference type="Google" id="ProtNLM"/>
    </source>
</evidence>
<keyword evidence="1" id="KW-0812">Transmembrane</keyword>
<feature type="transmembrane region" description="Helical" evidence="1">
    <location>
        <begin position="148"/>
        <end position="167"/>
    </location>
</feature>
<evidence type="ECO:0000256" key="1">
    <source>
        <dbReference type="SAM" id="Phobius"/>
    </source>
</evidence>
<protein>
    <recommendedName>
        <fullName evidence="3">YtkA-like domain-containing protein</fullName>
    </recommendedName>
</protein>
<evidence type="ECO:0000313" key="2">
    <source>
        <dbReference type="EMBL" id="SUZ54796.1"/>
    </source>
</evidence>
<gene>
    <name evidence="2" type="ORF">METZ01_LOCUS7650</name>
</gene>
<dbReference type="AlphaFoldDB" id="A0A381NJK7"/>
<name>A0A381NJK7_9ZZZZ</name>
<proteinExistence type="predicted"/>
<keyword evidence="1" id="KW-0472">Membrane</keyword>
<keyword evidence="1" id="KW-1133">Transmembrane helix</keyword>